<sequence length="91" mass="10629">MENKTIEINNLVHKLSQEDFSGYEFVDYWDADTTALGLQKGNVVIYISTFNHTNTNNYDLIIEELETGNVLKSEDKRSYHELIDDIQPFLR</sequence>
<dbReference type="RefSeq" id="WP_103234709.1">
    <property type="nucleotide sequence ID" value="NZ_PPEG02000001.1"/>
</dbReference>
<organism evidence="1 2">
    <name type="scientific">Chryseobacterium viscerum</name>
    <dbReference type="NCBI Taxonomy" id="1037377"/>
    <lineage>
        <taxon>Bacteria</taxon>
        <taxon>Pseudomonadati</taxon>
        <taxon>Bacteroidota</taxon>
        <taxon>Flavobacteriia</taxon>
        <taxon>Flavobacteriales</taxon>
        <taxon>Weeksellaceae</taxon>
        <taxon>Chryseobacterium group</taxon>
        <taxon>Chryseobacterium</taxon>
    </lineage>
</organism>
<gene>
    <name evidence="1" type="ORF">C1634_001730</name>
</gene>
<reference evidence="1 2" key="1">
    <citation type="submission" date="2018-04" db="EMBL/GenBank/DDBJ databases">
        <title>Chryseobacterium oncorhynchi 701B-08T from rainbow trout, and Chryseobacterium viscerum 687B-08T from diseased fish.</title>
        <authorList>
            <person name="Jeong J.-J."/>
            <person name="Lee Y.J."/>
            <person name="Pathiraja D."/>
            <person name="Park B."/>
            <person name="Choi I.-G."/>
            <person name="Kim K.D."/>
        </authorList>
    </citation>
    <scope>NUCLEOTIDE SEQUENCE [LARGE SCALE GENOMIC DNA]</scope>
    <source>
        <strain evidence="1 2">687B-08</strain>
    </source>
</reference>
<comment type="caution">
    <text evidence="1">The sequence shown here is derived from an EMBL/GenBank/DDBJ whole genome shotgun (WGS) entry which is preliminary data.</text>
</comment>
<dbReference type="EMBL" id="PPEG02000001">
    <property type="protein sequence ID" value="PWN65489.1"/>
    <property type="molecule type" value="Genomic_DNA"/>
</dbReference>
<evidence type="ECO:0000313" key="1">
    <source>
        <dbReference type="EMBL" id="PWN65489.1"/>
    </source>
</evidence>
<accession>A0A316WWE6</accession>
<name>A0A316WWE6_9FLAO</name>
<protein>
    <submittedName>
        <fullName evidence="1">Uncharacterized protein</fullName>
    </submittedName>
</protein>
<dbReference type="Proteomes" id="UP000236413">
    <property type="component" value="Unassembled WGS sequence"/>
</dbReference>
<proteinExistence type="predicted"/>
<dbReference type="AlphaFoldDB" id="A0A316WWE6"/>
<evidence type="ECO:0000313" key="2">
    <source>
        <dbReference type="Proteomes" id="UP000236413"/>
    </source>
</evidence>